<dbReference type="InterPro" id="IPR003439">
    <property type="entry name" value="ABC_transporter-like_ATP-bd"/>
</dbReference>
<evidence type="ECO:0000313" key="6">
    <source>
        <dbReference type="EMBL" id="MXP76481.1"/>
    </source>
</evidence>
<proteinExistence type="inferred from homology"/>
<comment type="caution">
    <text evidence="6">The sequence shown here is derived from an EMBL/GenBank/DDBJ whole genome shotgun (WGS) entry which is preliminary data.</text>
</comment>
<dbReference type="RefSeq" id="WP_159751613.1">
    <property type="nucleotide sequence ID" value="NZ_CASZNZ010000003.1"/>
</dbReference>
<dbReference type="Proteomes" id="UP000460412">
    <property type="component" value="Unassembled WGS sequence"/>
</dbReference>
<keyword evidence="3" id="KW-0547">Nucleotide-binding</keyword>
<dbReference type="Pfam" id="PF00005">
    <property type="entry name" value="ABC_tran"/>
    <property type="match status" value="1"/>
</dbReference>
<keyword evidence="7" id="KW-1185">Reference proteome</keyword>
<dbReference type="PANTHER" id="PTHR43335">
    <property type="entry name" value="ABC TRANSPORTER, ATP-BINDING PROTEIN"/>
    <property type="match status" value="1"/>
</dbReference>
<evidence type="ECO:0000256" key="2">
    <source>
        <dbReference type="ARBA" id="ARBA00022448"/>
    </source>
</evidence>
<feature type="domain" description="ABC transporter" evidence="5">
    <location>
        <begin position="5"/>
        <end position="222"/>
    </location>
</feature>
<name>A0A7X3SJM4_9FIRM</name>
<dbReference type="PANTHER" id="PTHR43335:SF4">
    <property type="entry name" value="ABC TRANSPORTER, ATP-BINDING PROTEIN"/>
    <property type="match status" value="1"/>
</dbReference>
<dbReference type="SMART" id="SM00382">
    <property type="entry name" value="AAA"/>
    <property type="match status" value="1"/>
</dbReference>
<keyword evidence="2" id="KW-0813">Transport</keyword>
<dbReference type="InterPro" id="IPR003593">
    <property type="entry name" value="AAA+_ATPase"/>
</dbReference>
<dbReference type="PROSITE" id="PS50893">
    <property type="entry name" value="ABC_TRANSPORTER_2"/>
    <property type="match status" value="1"/>
</dbReference>
<keyword evidence="4 6" id="KW-0067">ATP-binding</keyword>
<accession>A0A7X3SJM4</accession>
<comment type="similarity">
    <text evidence="1">Belongs to the ABC transporter superfamily.</text>
</comment>
<dbReference type="PROSITE" id="PS00211">
    <property type="entry name" value="ABC_TRANSPORTER_1"/>
    <property type="match status" value="1"/>
</dbReference>
<dbReference type="InterPro" id="IPR027417">
    <property type="entry name" value="P-loop_NTPase"/>
</dbReference>
<dbReference type="GO" id="GO:0016887">
    <property type="term" value="F:ATP hydrolysis activity"/>
    <property type="evidence" value="ECO:0007669"/>
    <property type="project" value="InterPro"/>
</dbReference>
<dbReference type="AlphaFoldDB" id="A0A7X3SJM4"/>
<evidence type="ECO:0000256" key="1">
    <source>
        <dbReference type="ARBA" id="ARBA00005417"/>
    </source>
</evidence>
<dbReference type="InterPro" id="IPR017871">
    <property type="entry name" value="ABC_transporter-like_CS"/>
</dbReference>
<evidence type="ECO:0000256" key="4">
    <source>
        <dbReference type="ARBA" id="ARBA00022840"/>
    </source>
</evidence>
<evidence type="ECO:0000259" key="5">
    <source>
        <dbReference type="PROSITE" id="PS50893"/>
    </source>
</evidence>
<organism evidence="6 7">
    <name type="scientific">Sporofaciens musculi</name>
    <dbReference type="NCBI Taxonomy" id="2681861"/>
    <lineage>
        <taxon>Bacteria</taxon>
        <taxon>Bacillati</taxon>
        <taxon>Bacillota</taxon>
        <taxon>Clostridia</taxon>
        <taxon>Lachnospirales</taxon>
        <taxon>Lachnospiraceae</taxon>
        <taxon>Sporofaciens</taxon>
    </lineage>
</organism>
<dbReference type="Gene3D" id="3.40.50.300">
    <property type="entry name" value="P-loop containing nucleotide triphosphate hydrolases"/>
    <property type="match status" value="1"/>
</dbReference>
<dbReference type="EMBL" id="WUQX01000001">
    <property type="protein sequence ID" value="MXP76481.1"/>
    <property type="molecule type" value="Genomic_DNA"/>
</dbReference>
<gene>
    <name evidence="6" type="ORF">GN277_14075</name>
</gene>
<dbReference type="SUPFAM" id="SSF52540">
    <property type="entry name" value="P-loop containing nucleoside triphosphate hydrolases"/>
    <property type="match status" value="1"/>
</dbReference>
<reference evidence="6 7" key="1">
    <citation type="submission" date="2019-12" db="EMBL/GenBank/DDBJ databases">
        <title>Sporaefaciens musculi gen. nov., sp. nov., a novel bacterium isolated from the caecum of an obese mouse.</title>
        <authorList>
            <person name="Rasmussen T.S."/>
            <person name="Streidl T."/>
            <person name="Hitch T.C.A."/>
            <person name="Wortmann E."/>
            <person name="Deptula P."/>
            <person name="Hansen M."/>
            <person name="Nielsen D.S."/>
            <person name="Clavel T."/>
            <person name="Vogensen F.K."/>
        </authorList>
    </citation>
    <scope>NUCLEOTIDE SEQUENCE [LARGE SCALE GENOMIC DNA]</scope>
    <source>
        <strain evidence="6 7">WCA-9-b2</strain>
    </source>
</reference>
<sequence>MNRVLRINNVSKRAKDFQILNKVSFELGSGEIVGLIGPNGAGKTSIMKILVGLTRNYTGEVDLSGVRDIGCMIETPSFYPYNTGYQNLMYFAGLNGVGKKKVGELLELLGLMDAANKNVKAYSLGMRQRLGIAQALLKDPDVLVLDEPTNGLDPKGIYEVREYIRKIANEKNITVLISSHLLGELEKMCDRAIIIKKGEIIQFMDFHDDKKEKQITYVMESLDTEAAQKILQENGYHVVSQNEQEVRIRIGADEKKDVAKLLASYNVVMTGLYEASETLEDTFLELMKD</sequence>
<protein>
    <submittedName>
        <fullName evidence="6">ATP-binding cassette domain-containing protein</fullName>
    </submittedName>
</protein>
<dbReference type="GO" id="GO:0005524">
    <property type="term" value="F:ATP binding"/>
    <property type="evidence" value="ECO:0007669"/>
    <property type="project" value="UniProtKB-KW"/>
</dbReference>
<evidence type="ECO:0000256" key="3">
    <source>
        <dbReference type="ARBA" id="ARBA00022741"/>
    </source>
</evidence>
<evidence type="ECO:0000313" key="7">
    <source>
        <dbReference type="Proteomes" id="UP000460412"/>
    </source>
</evidence>